<gene>
    <name evidence="8" type="ORF">B5G02_01375</name>
</gene>
<dbReference type="AlphaFoldDB" id="A0A1Y3XW35"/>
<evidence type="ECO:0000259" key="6">
    <source>
        <dbReference type="Pfam" id="PF04892"/>
    </source>
</evidence>
<evidence type="ECO:0000256" key="1">
    <source>
        <dbReference type="ARBA" id="ARBA00004141"/>
    </source>
</evidence>
<feature type="transmembrane region" description="Helical" evidence="5">
    <location>
        <begin position="359"/>
        <end position="378"/>
    </location>
</feature>
<feature type="transmembrane region" description="Helical" evidence="5">
    <location>
        <begin position="248"/>
        <end position="269"/>
    </location>
</feature>
<keyword evidence="3 5" id="KW-1133">Transmembrane helix</keyword>
<dbReference type="Proteomes" id="UP000195781">
    <property type="component" value="Unassembled WGS sequence"/>
</dbReference>
<feature type="transmembrane region" description="Helical" evidence="5">
    <location>
        <begin position="215"/>
        <end position="236"/>
    </location>
</feature>
<accession>A0A1Y3XW35</accession>
<evidence type="ECO:0008006" key="10">
    <source>
        <dbReference type="Google" id="ProtNLM"/>
    </source>
</evidence>
<feature type="domain" description="RDD" evidence="7">
    <location>
        <begin position="214"/>
        <end position="319"/>
    </location>
</feature>
<evidence type="ECO:0000313" key="9">
    <source>
        <dbReference type="Proteomes" id="UP000195781"/>
    </source>
</evidence>
<dbReference type="PANTHER" id="PTHR36834:SF1">
    <property type="entry name" value="INTEGRAL MEMBRANE PROTEIN"/>
    <property type="match status" value="1"/>
</dbReference>
<proteinExistence type="predicted"/>
<dbReference type="Pfam" id="PF04892">
    <property type="entry name" value="VanZ"/>
    <property type="match status" value="1"/>
</dbReference>
<feature type="domain" description="VanZ-like" evidence="6">
    <location>
        <begin position="48"/>
        <end position="188"/>
    </location>
</feature>
<evidence type="ECO:0000256" key="2">
    <source>
        <dbReference type="ARBA" id="ARBA00022692"/>
    </source>
</evidence>
<evidence type="ECO:0000256" key="3">
    <source>
        <dbReference type="ARBA" id="ARBA00022989"/>
    </source>
</evidence>
<keyword evidence="4 5" id="KW-0472">Membrane</keyword>
<evidence type="ECO:0000256" key="4">
    <source>
        <dbReference type="ARBA" id="ARBA00023136"/>
    </source>
</evidence>
<dbReference type="InterPro" id="IPR053150">
    <property type="entry name" value="Teicoplanin_resist-assoc"/>
</dbReference>
<protein>
    <recommendedName>
        <fullName evidence="10">VanZ-like domain-containing protein</fullName>
    </recommendedName>
</protein>
<feature type="transmembrane region" description="Helical" evidence="5">
    <location>
        <begin position="12"/>
        <end position="31"/>
    </location>
</feature>
<reference evidence="9" key="1">
    <citation type="submission" date="2017-04" db="EMBL/GenBank/DDBJ databases">
        <title>Function of individual gut microbiota members based on whole genome sequencing of pure cultures obtained from chicken caecum.</title>
        <authorList>
            <person name="Medvecky M."/>
            <person name="Cejkova D."/>
            <person name="Polansky O."/>
            <person name="Karasova D."/>
            <person name="Kubasova T."/>
            <person name="Cizek A."/>
            <person name="Rychlik I."/>
        </authorList>
    </citation>
    <scope>NUCLEOTIDE SEQUENCE [LARGE SCALE GENOMIC DNA]</scope>
    <source>
        <strain evidence="9">An5</strain>
    </source>
</reference>
<dbReference type="Pfam" id="PF06271">
    <property type="entry name" value="RDD"/>
    <property type="match status" value="1"/>
</dbReference>
<evidence type="ECO:0000259" key="7">
    <source>
        <dbReference type="Pfam" id="PF06271"/>
    </source>
</evidence>
<evidence type="ECO:0000256" key="5">
    <source>
        <dbReference type="SAM" id="Phobius"/>
    </source>
</evidence>
<dbReference type="InterPro" id="IPR006976">
    <property type="entry name" value="VanZ-like"/>
</dbReference>
<comment type="caution">
    <text evidence="8">The sequence shown here is derived from an EMBL/GenBank/DDBJ whole genome shotgun (WGS) entry which is preliminary data.</text>
</comment>
<organism evidence="8 9">
    <name type="scientific">[Collinsella] massiliensis</name>
    <dbReference type="NCBI Taxonomy" id="1232426"/>
    <lineage>
        <taxon>Bacteria</taxon>
        <taxon>Bacillati</taxon>
        <taxon>Actinomycetota</taxon>
        <taxon>Coriobacteriia</taxon>
        <taxon>Coriobacteriales</taxon>
        <taxon>Coriobacteriaceae</taxon>
        <taxon>Enorma</taxon>
    </lineage>
</organism>
<feature type="transmembrane region" description="Helical" evidence="5">
    <location>
        <begin position="174"/>
        <end position="195"/>
    </location>
</feature>
<evidence type="ECO:0000313" key="8">
    <source>
        <dbReference type="EMBL" id="OUN89712.1"/>
    </source>
</evidence>
<dbReference type="GO" id="GO:0016020">
    <property type="term" value="C:membrane"/>
    <property type="evidence" value="ECO:0007669"/>
    <property type="project" value="UniProtKB-SubCell"/>
</dbReference>
<dbReference type="EMBL" id="NFIE01000002">
    <property type="protein sequence ID" value="OUN89712.1"/>
    <property type="molecule type" value="Genomic_DNA"/>
</dbReference>
<name>A0A1Y3XW35_9ACTN</name>
<feature type="transmembrane region" description="Helical" evidence="5">
    <location>
        <begin position="110"/>
        <end position="132"/>
    </location>
</feature>
<keyword evidence="2 5" id="KW-0812">Transmembrane</keyword>
<keyword evidence="9" id="KW-1185">Reference proteome</keyword>
<dbReference type="PANTHER" id="PTHR36834">
    <property type="entry name" value="MEMBRANE PROTEIN-RELATED"/>
    <property type="match status" value="1"/>
</dbReference>
<dbReference type="RefSeq" id="WP_019240186.1">
    <property type="nucleotide sequence ID" value="NZ_CABKRW010000015.1"/>
</dbReference>
<dbReference type="InterPro" id="IPR010432">
    <property type="entry name" value="RDD"/>
</dbReference>
<dbReference type="OrthoDB" id="4822551at2"/>
<comment type="subcellular location">
    <subcellularLocation>
        <location evidence="1">Membrane</location>
        <topology evidence="1">Multi-pass membrane protein</topology>
    </subcellularLocation>
</comment>
<sequence>MAGYVDNIRIAALLFPLASALLSLPYAIYQYRRYGSISAWKTFLVASFIFYLMCAYFMVILPLPADRAIYVASAQHPQLQPFHFMQQLRASGLDRIDSLSSLLAFLRLPAVYTVYFNVLLTVPFGVYLRYLFHRRWWQALLLGFGLTLFFETSQLTGLFGLYEHPYRLFDVDDLITNTAGAMLGFWLSFPLCRSLPDLRDVDARSIVRGSEHTSFTRRLLAFAIDMALCQGIVWLWTNVVSLGVTGRYEGLIGALVATGVVFMLVPCLTRGQTPGHMALRLRVVRPDGSAATNGAYIARYGLLFWVFLLLPSWLGALFPTSGVTAASGLAPALGIAPTSGAELSGHTDELLLGAGAFEAILSSVYAVWAFSILVRAVLSAFKRPFVMLNGVMTNTRVMSDSQIERLRAARHAQSLEDELAQNDLGAASIDEAFDESFDSVYSDELDAEIDDARAGDA</sequence>
<feature type="transmembrane region" description="Helical" evidence="5">
    <location>
        <begin position="43"/>
        <end position="63"/>
    </location>
</feature>
<feature type="transmembrane region" description="Helical" evidence="5">
    <location>
        <begin position="139"/>
        <end position="162"/>
    </location>
</feature>